<evidence type="ECO:0000259" key="4">
    <source>
        <dbReference type="Pfam" id="PF00155"/>
    </source>
</evidence>
<evidence type="ECO:0000256" key="3">
    <source>
        <dbReference type="ARBA" id="ARBA00022898"/>
    </source>
</evidence>
<dbReference type="Pfam" id="PF00155">
    <property type="entry name" value="Aminotran_1_2"/>
    <property type="match status" value="1"/>
</dbReference>
<dbReference type="AlphaFoldDB" id="A0A5B9QUK6"/>
<dbReference type="Gene3D" id="3.90.1150.10">
    <property type="entry name" value="Aspartate Aminotransferase, domain 1"/>
    <property type="match status" value="1"/>
</dbReference>
<dbReference type="GO" id="GO:0008710">
    <property type="term" value="F:8-amino-7-oxononanoate synthase activity"/>
    <property type="evidence" value="ECO:0007669"/>
    <property type="project" value="UniProtKB-EC"/>
</dbReference>
<proteinExistence type="predicted"/>
<dbReference type="EMBL" id="CP042913">
    <property type="protein sequence ID" value="QEG37751.1"/>
    <property type="molecule type" value="Genomic_DNA"/>
</dbReference>
<dbReference type="EC" id="2.3.1.47" evidence="5"/>
<evidence type="ECO:0000313" key="6">
    <source>
        <dbReference type="Proteomes" id="UP000323917"/>
    </source>
</evidence>
<dbReference type="KEGG" id="bgok:Pr1d_50980"/>
<protein>
    <submittedName>
        <fullName evidence="5">8-amino-7-oxononanoate synthase</fullName>
        <ecNumber evidence="5">2.3.1.47</ecNumber>
    </submittedName>
</protein>
<accession>A0A5B9QUK6</accession>
<keyword evidence="5" id="KW-0012">Acyltransferase</keyword>
<evidence type="ECO:0000256" key="2">
    <source>
        <dbReference type="ARBA" id="ARBA00022679"/>
    </source>
</evidence>
<dbReference type="GO" id="GO:0030170">
    <property type="term" value="F:pyridoxal phosphate binding"/>
    <property type="evidence" value="ECO:0007669"/>
    <property type="project" value="InterPro"/>
</dbReference>
<dbReference type="GO" id="GO:0009102">
    <property type="term" value="P:biotin biosynthetic process"/>
    <property type="evidence" value="ECO:0007669"/>
    <property type="project" value="TreeGrafter"/>
</dbReference>
<dbReference type="InterPro" id="IPR015422">
    <property type="entry name" value="PyrdxlP-dep_Trfase_small"/>
</dbReference>
<keyword evidence="6" id="KW-1185">Reference proteome</keyword>
<keyword evidence="3" id="KW-0663">Pyridoxal phosphate</keyword>
<organism evidence="5 6">
    <name type="scientific">Bythopirellula goksoeyrii</name>
    <dbReference type="NCBI Taxonomy" id="1400387"/>
    <lineage>
        <taxon>Bacteria</taxon>
        <taxon>Pseudomonadati</taxon>
        <taxon>Planctomycetota</taxon>
        <taxon>Planctomycetia</taxon>
        <taxon>Pirellulales</taxon>
        <taxon>Lacipirellulaceae</taxon>
        <taxon>Bythopirellula</taxon>
    </lineage>
</organism>
<dbReference type="InterPro" id="IPR004839">
    <property type="entry name" value="Aminotransferase_I/II_large"/>
</dbReference>
<feature type="domain" description="Aminotransferase class I/classII large" evidence="4">
    <location>
        <begin position="40"/>
        <end position="386"/>
    </location>
</feature>
<dbReference type="InterPro" id="IPR015424">
    <property type="entry name" value="PyrdxlP-dep_Trfase"/>
</dbReference>
<gene>
    <name evidence="5" type="primary">bioF</name>
    <name evidence="5" type="ORF">Pr1d_50980</name>
</gene>
<name>A0A5B9QUK6_9BACT</name>
<dbReference type="PANTHER" id="PTHR13693:SF100">
    <property type="entry name" value="8-AMINO-7-OXONONANOATE SYNTHASE"/>
    <property type="match status" value="1"/>
</dbReference>
<dbReference type="PANTHER" id="PTHR13693">
    <property type="entry name" value="CLASS II AMINOTRANSFERASE/8-AMINO-7-OXONONANOATE SYNTHASE"/>
    <property type="match status" value="1"/>
</dbReference>
<dbReference type="Proteomes" id="UP000323917">
    <property type="component" value="Chromosome"/>
</dbReference>
<reference evidence="5 6" key="1">
    <citation type="submission" date="2019-08" db="EMBL/GenBank/DDBJ databases">
        <title>Deep-cultivation of Planctomycetes and their phenomic and genomic characterization uncovers novel biology.</title>
        <authorList>
            <person name="Wiegand S."/>
            <person name="Jogler M."/>
            <person name="Boedeker C."/>
            <person name="Pinto D."/>
            <person name="Vollmers J."/>
            <person name="Rivas-Marin E."/>
            <person name="Kohn T."/>
            <person name="Peeters S.H."/>
            <person name="Heuer A."/>
            <person name="Rast P."/>
            <person name="Oberbeckmann S."/>
            <person name="Bunk B."/>
            <person name="Jeske O."/>
            <person name="Meyerdierks A."/>
            <person name="Storesund J.E."/>
            <person name="Kallscheuer N."/>
            <person name="Luecker S."/>
            <person name="Lage O.M."/>
            <person name="Pohl T."/>
            <person name="Merkel B.J."/>
            <person name="Hornburger P."/>
            <person name="Mueller R.-W."/>
            <person name="Bruemmer F."/>
            <person name="Labrenz M."/>
            <person name="Spormann A.M."/>
            <person name="Op den Camp H."/>
            <person name="Overmann J."/>
            <person name="Amann R."/>
            <person name="Jetten M.S.M."/>
            <person name="Mascher T."/>
            <person name="Medema M.H."/>
            <person name="Devos D.P."/>
            <person name="Kaster A.-K."/>
            <person name="Ovreas L."/>
            <person name="Rohde M."/>
            <person name="Galperin M.Y."/>
            <person name="Jogler C."/>
        </authorList>
    </citation>
    <scope>NUCLEOTIDE SEQUENCE [LARGE SCALE GENOMIC DNA]</scope>
    <source>
        <strain evidence="5 6">Pr1d</strain>
    </source>
</reference>
<dbReference type="OrthoDB" id="9807157at2"/>
<dbReference type="InterPro" id="IPR050087">
    <property type="entry name" value="AON_synthase_class-II"/>
</dbReference>
<comment type="cofactor">
    <cofactor evidence="1">
        <name>pyridoxal 5'-phosphate</name>
        <dbReference type="ChEBI" id="CHEBI:597326"/>
    </cofactor>
</comment>
<keyword evidence="2 5" id="KW-0808">Transferase</keyword>
<dbReference type="SUPFAM" id="SSF53383">
    <property type="entry name" value="PLP-dependent transferases"/>
    <property type="match status" value="1"/>
</dbReference>
<dbReference type="InterPro" id="IPR015421">
    <property type="entry name" value="PyrdxlP-dep_Trfase_major"/>
</dbReference>
<evidence type="ECO:0000256" key="1">
    <source>
        <dbReference type="ARBA" id="ARBA00001933"/>
    </source>
</evidence>
<dbReference type="CDD" id="cd06454">
    <property type="entry name" value="KBL_like"/>
    <property type="match status" value="1"/>
</dbReference>
<evidence type="ECO:0000313" key="5">
    <source>
        <dbReference type="EMBL" id="QEG37751.1"/>
    </source>
</evidence>
<sequence length="393" mass="42270">MEPLQWIDDELGERQRAGLLRTLPPPLTTAGAVVEVAGKSIINFASNDYLGLAADKRLSEAAIASFHQQGVGRGASPLVSGRSMVHEALEKRLAAFFGTEAALLFPTSFAANAGIIPALVGMGDAIYGDEKNHASIIDGCRLARAERHIYPHAKIDALATLLEAGKKYRRRLIVTDTLFSMDGDLARLPQIAELAHEHDAMLMVDEAHAIGVFGANGRGVVEHFSAAHPKLPERVHIRVGSFGKALGAAGGYVCGSAALISWLANTARTYVFSTAHPAAVSAAALVALDLVDREPERRRGLLERAAELRERLTADGWNTGRSESQIIPVILGSPERTMEISEKLRDRGIWAPGIRPPSVPAGESLLRLGFTAGHTGEMVERLLETLKKVRRSE</sequence>
<dbReference type="Gene3D" id="3.40.640.10">
    <property type="entry name" value="Type I PLP-dependent aspartate aminotransferase-like (Major domain)"/>
    <property type="match status" value="1"/>
</dbReference>
<dbReference type="RefSeq" id="WP_148075935.1">
    <property type="nucleotide sequence ID" value="NZ_CP042913.1"/>
</dbReference>